<evidence type="ECO:0000313" key="1">
    <source>
        <dbReference type="EMBL" id="STQ91747.1"/>
    </source>
</evidence>
<dbReference type="EMBL" id="SMBT01000025">
    <property type="protein sequence ID" value="TCU81231.1"/>
    <property type="molecule type" value="Genomic_DNA"/>
</dbReference>
<name>A0A377QA95_9NEIS</name>
<proteinExistence type="predicted"/>
<reference evidence="2 4" key="2">
    <citation type="submission" date="2019-03" db="EMBL/GenBank/DDBJ databases">
        <title>Genomic Encyclopedia of Type Strains, Phase IV (KMG-IV): sequencing the most valuable type-strain genomes for metagenomic binning, comparative biology and taxonomic classification.</title>
        <authorList>
            <person name="Goeker M."/>
        </authorList>
    </citation>
    <scope>NUCLEOTIDE SEQUENCE [LARGE SCALE GENOMIC DNA]</scope>
    <source>
        <strain evidence="2 4">DSM 3764</strain>
    </source>
</reference>
<dbReference type="Proteomes" id="UP000295794">
    <property type="component" value="Unassembled WGS sequence"/>
</dbReference>
<gene>
    <name evidence="2" type="ORF">EV682_12534</name>
    <name evidence="1" type="ORF">NCTC11159_02824</name>
</gene>
<dbReference type="OrthoDB" id="8592136at2"/>
<organism evidence="1 3">
    <name type="scientific">Iodobacter fluviatilis</name>
    <dbReference type="NCBI Taxonomy" id="537"/>
    <lineage>
        <taxon>Bacteria</taxon>
        <taxon>Pseudomonadati</taxon>
        <taxon>Pseudomonadota</taxon>
        <taxon>Betaproteobacteria</taxon>
        <taxon>Neisseriales</taxon>
        <taxon>Chitinibacteraceae</taxon>
        <taxon>Iodobacter</taxon>
    </lineage>
</organism>
<evidence type="ECO:0000313" key="3">
    <source>
        <dbReference type="Proteomes" id="UP000255108"/>
    </source>
</evidence>
<sequence length="271" mass="30619">MNVQSTLNTQRLTESHALPLAWVEKIFRKMHGRFGNQFVDKFRSGESFEVTLMDGNTEERDTGIENAKTVWAEELAGFSGEEIARGMAAKFLYGAPDLDKFQVACRQTVEIDIEVRMQLAITQMSRRRQYLEESWPDNRTFWAAQRIGNDLLIQEPWRLKAKWVAAWMDAERDSNRTIPDASTQVLLPPPAKRTMTKAQANEQAAQLKLAISGLRNAKSWPHQIAETAKQAGMVQITSAVLALRGLREEVPNSLILRARELGLGRQLGLGE</sequence>
<keyword evidence="4" id="KW-1185">Reference proteome</keyword>
<evidence type="ECO:0000313" key="4">
    <source>
        <dbReference type="Proteomes" id="UP000295794"/>
    </source>
</evidence>
<dbReference type="EMBL" id="UGHR01000001">
    <property type="protein sequence ID" value="STQ91747.1"/>
    <property type="molecule type" value="Genomic_DNA"/>
</dbReference>
<dbReference type="RefSeq" id="WP_132038771.1">
    <property type="nucleotide sequence ID" value="NZ_CAWOLO010000025.1"/>
</dbReference>
<evidence type="ECO:0000313" key="2">
    <source>
        <dbReference type="EMBL" id="TCU81231.1"/>
    </source>
</evidence>
<protein>
    <submittedName>
        <fullName evidence="1">Uncharacterized protein</fullName>
    </submittedName>
</protein>
<reference evidence="1 3" key="1">
    <citation type="submission" date="2018-06" db="EMBL/GenBank/DDBJ databases">
        <authorList>
            <consortium name="Pathogen Informatics"/>
            <person name="Doyle S."/>
        </authorList>
    </citation>
    <scope>NUCLEOTIDE SEQUENCE [LARGE SCALE GENOMIC DNA]</scope>
    <source>
        <strain evidence="1 3">NCTC11159</strain>
    </source>
</reference>
<dbReference type="AlphaFoldDB" id="A0A377QA95"/>
<accession>A0A377QA95</accession>
<dbReference type="Proteomes" id="UP000255108">
    <property type="component" value="Unassembled WGS sequence"/>
</dbReference>